<dbReference type="InterPro" id="IPR007197">
    <property type="entry name" value="rSAM"/>
</dbReference>
<evidence type="ECO:0000259" key="7">
    <source>
        <dbReference type="PROSITE" id="PS51918"/>
    </source>
</evidence>
<dbReference type="HOGENOM" id="CLU_009273_1_2_9"/>
<dbReference type="RefSeq" id="WP_006689999.1">
    <property type="nucleotide sequence ID" value="NZ_GG694006.1"/>
</dbReference>
<evidence type="ECO:0000256" key="5">
    <source>
        <dbReference type="ARBA" id="ARBA00023004"/>
    </source>
</evidence>
<keyword evidence="6" id="KW-0411">Iron-sulfur</keyword>
<organism evidence="8 9">
    <name type="scientific">Selenomonas flueggei ATCC 43531</name>
    <dbReference type="NCBI Taxonomy" id="638302"/>
    <lineage>
        <taxon>Bacteria</taxon>
        <taxon>Bacillati</taxon>
        <taxon>Bacillota</taxon>
        <taxon>Negativicutes</taxon>
        <taxon>Selenomonadales</taxon>
        <taxon>Selenomonadaceae</taxon>
        <taxon>Selenomonas</taxon>
    </lineage>
</organism>
<dbReference type="GO" id="GO:0003824">
    <property type="term" value="F:catalytic activity"/>
    <property type="evidence" value="ECO:0007669"/>
    <property type="project" value="InterPro"/>
</dbReference>
<feature type="domain" description="Radical SAM core" evidence="7">
    <location>
        <begin position="47"/>
        <end position="259"/>
    </location>
</feature>
<dbReference type="PANTHER" id="PTHR11228:SF34">
    <property type="entry name" value="TUNGSTEN-CONTAINING ALDEHYDE FERREDOXIN OXIDOREDUCTASE COFACTOR MODIFYING PROTEIN"/>
    <property type="match status" value="1"/>
</dbReference>
<evidence type="ECO:0000256" key="1">
    <source>
        <dbReference type="ARBA" id="ARBA00001966"/>
    </source>
</evidence>
<protein>
    <submittedName>
        <fullName evidence="8">Radical SAM domain protein</fullName>
    </submittedName>
</protein>
<accession>C4V421</accession>
<keyword evidence="3" id="KW-0949">S-adenosyl-L-methionine</keyword>
<dbReference type="PROSITE" id="PS51918">
    <property type="entry name" value="RADICAL_SAM"/>
    <property type="match status" value="1"/>
</dbReference>
<evidence type="ECO:0000256" key="6">
    <source>
        <dbReference type="ARBA" id="ARBA00023014"/>
    </source>
</evidence>
<dbReference type="SUPFAM" id="SSF102114">
    <property type="entry name" value="Radical SAM enzymes"/>
    <property type="match status" value="1"/>
</dbReference>
<keyword evidence="5" id="KW-0408">Iron</keyword>
<dbReference type="EMBL" id="ACLA01000020">
    <property type="protein sequence ID" value="EEQ48285.1"/>
    <property type="molecule type" value="Genomic_DNA"/>
</dbReference>
<dbReference type="CDD" id="cd21109">
    <property type="entry name" value="SPASM"/>
    <property type="match status" value="1"/>
</dbReference>
<dbReference type="OrthoDB" id="1684206at2"/>
<dbReference type="Proteomes" id="UP000005309">
    <property type="component" value="Unassembled WGS sequence"/>
</dbReference>
<dbReference type="InterPro" id="IPR023885">
    <property type="entry name" value="4Fe4S-binding_SPASM_dom"/>
</dbReference>
<dbReference type="PANTHER" id="PTHR11228">
    <property type="entry name" value="RADICAL SAM DOMAIN PROTEIN"/>
    <property type="match status" value="1"/>
</dbReference>
<proteinExistence type="predicted"/>
<dbReference type="InterPro" id="IPR034391">
    <property type="entry name" value="AdoMet-like_SPASM_containing"/>
</dbReference>
<dbReference type="Pfam" id="PF04055">
    <property type="entry name" value="Radical_SAM"/>
    <property type="match status" value="1"/>
</dbReference>
<dbReference type="eggNOG" id="COG0535">
    <property type="taxonomic scope" value="Bacteria"/>
</dbReference>
<sequence length="318" mass="36780">MYIFEDRGSVKRYYSQERIAAITEAQGSDYRRYRELWDAPNIMDDVLEKPLEIMLELTSWCNYKCKMCDKAFVPEKDKVNIPVESVRRLVTNINEMKVASLWVGAFSECLIHPQIGDILDVLKEADVLDFTIITNGSALNEKTAKKIIDAGVKRLSVSLDAATKETYYDVRKGDLDQVENHIDRFIALRGEAIFPSLRVSMVMMEDNVNEREAFLEKWKGKADIIDFQVLMDASHIEHLADVTEYTPECVEPFRRLAIRYDGVVLPCCTSYGTYFPLGNIRDTSLKEMWEGEKIRKLREEIKTKNFNKVCRNCKKVTQ</sequence>
<keyword evidence="2" id="KW-0004">4Fe-4S</keyword>
<dbReference type="Pfam" id="PF13186">
    <property type="entry name" value="SPASM"/>
    <property type="match status" value="1"/>
</dbReference>
<comment type="cofactor">
    <cofactor evidence="1">
        <name>[4Fe-4S] cluster</name>
        <dbReference type="ChEBI" id="CHEBI:49883"/>
    </cofactor>
</comment>
<reference evidence="8 9" key="1">
    <citation type="submission" date="2009-04" db="EMBL/GenBank/DDBJ databases">
        <authorList>
            <person name="Qin X."/>
            <person name="Bachman B."/>
            <person name="Battles P."/>
            <person name="Bell A."/>
            <person name="Bess C."/>
            <person name="Bickham C."/>
            <person name="Chaboub L."/>
            <person name="Chen D."/>
            <person name="Coyle M."/>
            <person name="Deiros D.R."/>
            <person name="Dinh H."/>
            <person name="Forbes L."/>
            <person name="Fowler G."/>
            <person name="Francisco L."/>
            <person name="Fu Q."/>
            <person name="Gubbala S."/>
            <person name="Hale W."/>
            <person name="Han Y."/>
            <person name="Hemphill L."/>
            <person name="Highlander S.K."/>
            <person name="Hirani K."/>
            <person name="Hogues M."/>
            <person name="Jackson L."/>
            <person name="Jakkamsetti A."/>
            <person name="Javaid M."/>
            <person name="Jiang H."/>
            <person name="Korchina V."/>
            <person name="Kovar C."/>
            <person name="Lara F."/>
            <person name="Lee S."/>
            <person name="Mata R."/>
            <person name="Mathew T."/>
            <person name="Moen C."/>
            <person name="Morales K."/>
            <person name="Munidasa M."/>
            <person name="Nazareth L."/>
            <person name="Ngo R."/>
            <person name="Nguyen L."/>
            <person name="Okwuonu G."/>
            <person name="Ongeri F."/>
            <person name="Patil S."/>
            <person name="Petrosino J."/>
            <person name="Pham C."/>
            <person name="Pham P."/>
            <person name="Pu L.-L."/>
            <person name="Puazo M."/>
            <person name="Raj R."/>
            <person name="Reid J."/>
            <person name="Rouhana J."/>
            <person name="Saada N."/>
            <person name="Shang Y."/>
            <person name="Simmons D."/>
            <person name="Thornton R."/>
            <person name="Warren J."/>
            <person name="Weissenberger G."/>
            <person name="Zhang J."/>
            <person name="Zhang L."/>
            <person name="Zhou C."/>
            <person name="Zhu D."/>
            <person name="Muzny D."/>
            <person name="Worley K."/>
            <person name="Gibbs R."/>
        </authorList>
    </citation>
    <scope>NUCLEOTIDE SEQUENCE [LARGE SCALE GENOMIC DNA]</scope>
    <source>
        <strain evidence="8 9">ATCC 43531</strain>
    </source>
</reference>
<dbReference type="Gene3D" id="3.20.20.70">
    <property type="entry name" value="Aldolase class I"/>
    <property type="match status" value="1"/>
</dbReference>
<dbReference type="InterPro" id="IPR006638">
    <property type="entry name" value="Elp3/MiaA/NifB-like_rSAM"/>
</dbReference>
<gene>
    <name evidence="8" type="ORF">HMPREF0908_1265</name>
</gene>
<dbReference type="GO" id="GO:0046872">
    <property type="term" value="F:metal ion binding"/>
    <property type="evidence" value="ECO:0007669"/>
    <property type="project" value="UniProtKB-KW"/>
</dbReference>
<keyword evidence="4" id="KW-0479">Metal-binding</keyword>
<evidence type="ECO:0000313" key="8">
    <source>
        <dbReference type="EMBL" id="EEQ48285.1"/>
    </source>
</evidence>
<evidence type="ECO:0000256" key="4">
    <source>
        <dbReference type="ARBA" id="ARBA00022723"/>
    </source>
</evidence>
<dbReference type="GO" id="GO:0051536">
    <property type="term" value="F:iron-sulfur cluster binding"/>
    <property type="evidence" value="ECO:0007669"/>
    <property type="project" value="UniProtKB-KW"/>
</dbReference>
<dbReference type="CDD" id="cd01335">
    <property type="entry name" value="Radical_SAM"/>
    <property type="match status" value="1"/>
</dbReference>
<dbReference type="InterPro" id="IPR013785">
    <property type="entry name" value="Aldolase_TIM"/>
</dbReference>
<dbReference type="SFLD" id="SFLDG01067">
    <property type="entry name" value="SPASM/twitch_domain_containing"/>
    <property type="match status" value="1"/>
</dbReference>
<evidence type="ECO:0000256" key="3">
    <source>
        <dbReference type="ARBA" id="ARBA00022691"/>
    </source>
</evidence>
<dbReference type="SMART" id="SM00729">
    <property type="entry name" value="Elp3"/>
    <property type="match status" value="1"/>
</dbReference>
<name>C4V421_9FIRM</name>
<dbReference type="InterPro" id="IPR058240">
    <property type="entry name" value="rSAM_sf"/>
</dbReference>
<dbReference type="SFLD" id="SFLDS00029">
    <property type="entry name" value="Radical_SAM"/>
    <property type="match status" value="1"/>
</dbReference>
<dbReference type="SFLD" id="SFLDG01387">
    <property type="entry name" value="BtrN-like_SPASM_domain_contain"/>
    <property type="match status" value="1"/>
</dbReference>
<evidence type="ECO:0000256" key="2">
    <source>
        <dbReference type="ARBA" id="ARBA00022485"/>
    </source>
</evidence>
<dbReference type="AlphaFoldDB" id="C4V421"/>
<comment type="caution">
    <text evidence="8">The sequence shown here is derived from an EMBL/GenBank/DDBJ whole genome shotgun (WGS) entry which is preliminary data.</text>
</comment>
<keyword evidence="9" id="KW-1185">Reference proteome</keyword>
<evidence type="ECO:0000313" key="9">
    <source>
        <dbReference type="Proteomes" id="UP000005309"/>
    </source>
</evidence>
<dbReference type="STRING" id="638302.HMPREF0908_1265"/>
<dbReference type="InterPro" id="IPR050377">
    <property type="entry name" value="Radical_SAM_PqqE_MftC-like"/>
</dbReference>